<feature type="transmembrane region" description="Helical" evidence="6">
    <location>
        <begin position="43"/>
        <end position="62"/>
    </location>
</feature>
<dbReference type="CDD" id="cd06173">
    <property type="entry name" value="MFS_MefA_like"/>
    <property type="match status" value="1"/>
</dbReference>
<keyword evidence="2" id="KW-1003">Cell membrane</keyword>
<feature type="transmembrane region" description="Helical" evidence="6">
    <location>
        <begin position="74"/>
        <end position="92"/>
    </location>
</feature>
<feature type="domain" description="Major facilitator superfamily (MFS) profile" evidence="7">
    <location>
        <begin position="4"/>
        <end position="398"/>
    </location>
</feature>
<feature type="transmembrane region" description="Helical" evidence="6">
    <location>
        <begin position="306"/>
        <end position="330"/>
    </location>
</feature>
<feature type="transmembrane region" description="Helical" evidence="6">
    <location>
        <begin position="282"/>
        <end position="300"/>
    </location>
</feature>
<feature type="transmembrane region" description="Helical" evidence="6">
    <location>
        <begin position="375"/>
        <end position="395"/>
    </location>
</feature>
<dbReference type="InterPro" id="IPR036259">
    <property type="entry name" value="MFS_trans_sf"/>
</dbReference>
<dbReference type="Pfam" id="PF07690">
    <property type="entry name" value="MFS_1"/>
    <property type="match status" value="1"/>
</dbReference>
<dbReference type="PROSITE" id="PS50850">
    <property type="entry name" value="MFS"/>
    <property type="match status" value="1"/>
</dbReference>
<feature type="transmembrane region" description="Helical" evidence="6">
    <location>
        <begin position="351"/>
        <end position="369"/>
    </location>
</feature>
<evidence type="ECO:0000256" key="2">
    <source>
        <dbReference type="ARBA" id="ARBA00022475"/>
    </source>
</evidence>
<dbReference type="RefSeq" id="WP_344873463.1">
    <property type="nucleotide sequence ID" value="NZ_BAAAZP010000014.1"/>
</dbReference>
<feature type="transmembrane region" description="Helical" evidence="6">
    <location>
        <begin position="12"/>
        <end position="31"/>
    </location>
</feature>
<evidence type="ECO:0000256" key="1">
    <source>
        <dbReference type="ARBA" id="ARBA00004651"/>
    </source>
</evidence>
<dbReference type="PANTHER" id="PTHR23513:SF6">
    <property type="entry name" value="MAJOR FACILITATOR SUPERFAMILY ASSOCIATED DOMAIN-CONTAINING PROTEIN"/>
    <property type="match status" value="1"/>
</dbReference>
<dbReference type="InterPro" id="IPR020846">
    <property type="entry name" value="MFS_dom"/>
</dbReference>
<evidence type="ECO:0000256" key="4">
    <source>
        <dbReference type="ARBA" id="ARBA00022989"/>
    </source>
</evidence>
<evidence type="ECO:0000256" key="5">
    <source>
        <dbReference type="ARBA" id="ARBA00023136"/>
    </source>
</evidence>
<dbReference type="PANTHER" id="PTHR23513">
    <property type="entry name" value="INTEGRAL MEMBRANE EFFLUX PROTEIN-RELATED"/>
    <property type="match status" value="1"/>
</dbReference>
<evidence type="ECO:0000256" key="6">
    <source>
        <dbReference type="SAM" id="Phobius"/>
    </source>
</evidence>
<evidence type="ECO:0000256" key="3">
    <source>
        <dbReference type="ARBA" id="ARBA00022692"/>
    </source>
</evidence>
<name>A0ABP7B724_9ACTN</name>
<feature type="transmembrane region" description="Helical" evidence="6">
    <location>
        <begin position="251"/>
        <end position="275"/>
    </location>
</feature>
<evidence type="ECO:0000313" key="8">
    <source>
        <dbReference type="EMBL" id="GAA3649494.1"/>
    </source>
</evidence>
<dbReference type="EMBL" id="BAAAZP010000014">
    <property type="protein sequence ID" value="GAA3649494.1"/>
    <property type="molecule type" value="Genomic_DNA"/>
</dbReference>
<evidence type="ECO:0000259" key="7">
    <source>
        <dbReference type="PROSITE" id="PS50850"/>
    </source>
</evidence>
<organism evidence="8 9">
    <name type="scientific">Nonomuraea antimicrobica</name>
    <dbReference type="NCBI Taxonomy" id="561173"/>
    <lineage>
        <taxon>Bacteria</taxon>
        <taxon>Bacillati</taxon>
        <taxon>Actinomycetota</taxon>
        <taxon>Actinomycetes</taxon>
        <taxon>Streptosporangiales</taxon>
        <taxon>Streptosporangiaceae</taxon>
        <taxon>Nonomuraea</taxon>
    </lineage>
</organism>
<gene>
    <name evidence="8" type="ORF">GCM10022224_010280</name>
</gene>
<dbReference type="Proteomes" id="UP001500902">
    <property type="component" value="Unassembled WGS sequence"/>
</dbReference>
<sequence length="420" mass="42989">MRRALASRPFRRLLGGWTIGNLADSALYLTLGVWAKDLSGSSGAAGLVFLALAAPVVLFPLIGLLADRVSRKPLLVWANLAGAAVATTLLAVQTAGQLWLLYAVAFAYGTLGLVNSAAQTGLVRDMLPARHLDTANGLLATVDQGLRVLSPVVGSALYAGWGGAALAIGVAACLVLTALVLLTIRVRESAPEPRPPGHSRWRETAAGLAHLRSVPLLWRMVMVGAAAFGVVGLYDSALFELVDKGLGMDAAFFGVLMSVQGAGSVLGGLTAALVLRRLGPAVTYATALALLGTAGVAMAADFAGVPLLPVALTALFLAGVALPWLTVAMVTTRQRLTPSRLQGRTAAASNVATALPQMASIAAGAALVAVVDYRWLLLTAGAILLGCALTLTTASTRRLAAASAKSLGHENAGEPDTVRS</sequence>
<comment type="subcellular location">
    <subcellularLocation>
        <location evidence="1">Cell membrane</location>
        <topology evidence="1">Multi-pass membrane protein</topology>
    </subcellularLocation>
</comment>
<keyword evidence="3 6" id="KW-0812">Transmembrane</keyword>
<accession>A0ABP7B724</accession>
<feature type="transmembrane region" description="Helical" evidence="6">
    <location>
        <begin position="164"/>
        <end position="184"/>
    </location>
</feature>
<protein>
    <submittedName>
        <fullName evidence="8">MFS transporter</fullName>
    </submittedName>
</protein>
<dbReference type="InterPro" id="IPR011701">
    <property type="entry name" value="MFS"/>
</dbReference>
<comment type="caution">
    <text evidence="8">The sequence shown here is derived from an EMBL/GenBank/DDBJ whole genome shotgun (WGS) entry which is preliminary data.</text>
</comment>
<keyword evidence="5 6" id="KW-0472">Membrane</keyword>
<proteinExistence type="predicted"/>
<keyword evidence="4 6" id="KW-1133">Transmembrane helix</keyword>
<dbReference type="Gene3D" id="1.20.1250.20">
    <property type="entry name" value="MFS general substrate transporter like domains"/>
    <property type="match status" value="1"/>
</dbReference>
<dbReference type="SUPFAM" id="SSF103473">
    <property type="entry name" value="MFS general substrate transporter"/>
    <property type="match status" value="1"/>
</dbReference>
<keyword evidence="9" id="KW-1185">Reference proteome</keyword>
<reference evidence="9" key="1">
    <citation type="journal article" date="2019" name="Int. J. Syst. Evol. Microbiol.">
        <title>The Global Catalogue of Microorganisms (GCM) 10K type strain sequencing project: providing services to taxonomists for standard genome sequencing and annotation.</title>
        <authorList>
            <consortium name="The Broad Institute Genomics Platform"/>
            <consortium name="The Broad Institute Genome Sequencing Center for Infectious Disease"/>
            <person name="Wu L."/>
            <person name="Ma J."/>
        </authorList>
    </citation>
    <scope>NUCLEOTIDE SEQUENCE [LARGE SCALE GENOMIC DNA]</scope>
    <source>
        <strain evidence="9">JCM 16904</strain>
    </source>
</reference>
<feature type="transmembrane region" description="Helical" evidence="6">
    <location>
        <begin position="216"/>
        <end position="239"/>
    </location>
</feature>
<evidence type="ECO:0000313" key="9">
    <source>
        <dbReference type="Proteomes" id="UP001500902"/>
    </source>
</evidence>